<gene>
    <name evidence="2" type="ORF">SWYG_00079</name>
</gene>
<dbReference type="GeneID" id="16045348"/>
<evidence type="ECO:0000256" key="1">
    <source>
        <dbReference type="SAM" id="Phobius"/>
    </source>
</evidence>
<evidence type="ECO:0008006" key="4">
    <source>
        <dbReference type="Google" id="ProtNLM"/>
    </source>
</evidence>
<dbReference type="RefSeq" id="YP_008126405.1">
    <property type="nucleotide sequence ID" value="NC_021536.1"/>
</dbReference>
<dbReference type="OrthoDB" id="25073at10239"/>
<reference evidence="2 3" key="1">
    <citation type="submission" date="2010-09" db="EMBL/GenBank/DDBJ databases">
        <title>The Genome Sequence of Synechococcus phage S-IOM18.</title>
        <authorList>
            <consortium name="The Broad Institute Genome Sequencing Platform"/>
            <person name="Henn M.R."/>
            <person name="Clokie M."/>
            <person name="Levin J."/>
            <person name="Malboeuf C."/>
            <person name="Casali M."/>
            <person name="Russ C."/>
            <person name="Lennon N."/>
            <person name="Chapman S.B."/>
            <person name="Erlich R."/>
            <person name="Young S.K."/>
            <person name="Yandava C."/>
            <person name="Zeng Q."/>
            <person name="Fitzgerald M.F."/>
            <person name="Alvarado L."/>
            <person name="Anderson S."/>
            <person name="Berlin A."/>
            <person name="Chen Z."/>
            <person name="Freedman E."/>
            <person name="Gellesch M."/>
            <person name="Goldberg J."/>
            <person name="Green L."/>
            <person name="Griggs A."/>
            <person name="Gujja S."/>
            <person name="Heilman E.R."/>
            <person name="Heiman D."/>
            <person name="Hollinger A."/>
            <person name="Howarth C."/>
            <person name="Larson L."/>
            <person name="Mehta T."/>
            <person name="Neiman D."/>
            <person name="Pearson M."/>
            <person name="Roberts A."/>
            <person name="Ryan E."/>
            <person name="Saif S."/>
            <person name="Shea T."/>
            <person name="Shenoy N."/>
            <person name="Sisk P."/>
            <person name="Stolte C."/>
            <person name="Sykes S."/>
            <person name="White J."/>
            <person name="Haas B."/>
            <person name="Nusbaum C."/>
            <person name="Birren B."/>
        </authorList>
    </citation>
    <scope>NUCLEOTIDE SEQUENCE [LARGE SCALE GENOMIC DNA]</scope>
    <source>
        <strain evidence="2 3">S-IOM18</strain>
    </source>
</reference>
<feature type="transmembrane region" description="Helical" evidence="1">
    <location>
        <begin position="12"/>
        <end position="28"/>
    </location>
</feature>
<keyword evidence="1" id="KW-0812">Transmembrane</keyword>
<name>R9TLZ3_9CAUD</name>
<keyword evidence="1" id="KW-1133">Transmembrane helix</keyword>
<organism evidence="2 3">
    <name type="scientific">Synechococcus phage S-IOM18</name>
    <dbReference type="NCBI Taxonomy" id="754039"/>
    <lineage>
        <taxon>Viruses</taxon>
        <taxon>Duplodnaviria</taxon>
        <taxon>Heunggongvirae</taxon>
        <taxon>Uroviricota</taxon>
        <taxon>Caudoviricetes</taxon>
        <taxon>Pantevenvirales</taxon>
        <taxon>Kyanoviridae</taxon>
        <taxon>Tefnutvirus</taxon>
        <taxon>Tefnutvirus siom18</taxon>
    </lineage>
</organism>
<evidence type="ECO:0000313" key="3">
    <source>
        <dbReference type="Proteomes" id="UP000204294"/>
    </source>
</evidence>
<dbReference type="KEGG" id="vg:16045348"/>
<proteinExistence type="predicted"/>
<evidence type="ECO:0000313" key="2">
    <source>
        <dbReference type="EMBL" id="AGN33591.1"/>
    </source>
</evidence>
<keyword evidence="3" id="KW-1185">Reference proteome</keyword>
<keyword evidence="1" id="KW-0472">Membrane</keyword>
<accession>R9TLZ3</accession>
<protein>
    <recommendedName>
        <fullName evidence="4">Gp115</fullName>
    </recommendedName>
</protein>
<dbReference type="EMBL" id="HQ317383">
    <property type="protein sequence ID" value="AGN33591.1"/>
    <property type="molecule type" value="Genomic_DNA"/>
</dbReference>
<dbReference type="Proteomes" id="UP000204294">
    <property type="component" value="Segment"/>
</dbReference>
<sequence length="79" mass="9824">MLYQRDTRMVSFYLTAIILILFIGYFGMEDSMRFVRFVEIDIRWHWVVFRAYFLRRKLEKDLGIVPTTFKEHYKTYGKR</sequence>